<organism evidence="2 3">
    <name type="scientific">Pleurodeles waltl</name>
    <name type="common">Iberian ribbed newt</name>
    <dbReference type="NCBI Taxonomy" id="8319"/>
    <lineage>
        <taxon>Eukaryota</taxon>
        <taxon>Metazoa</taxon>
        <taxon>Chordata</taxon>
        <taxon>Craniata</taxon>
        <taxon>Vertebrata</taxon>
        <taxon>Euteleostomi</taxon>
        <taxon>Amphibia</taxon>
        <taxon>Batrachia</taxon>
        <taxon>Caudata</taxon>
        <taxon>Salamandroidea</taxon>
        <taxon>Salamandridae</taxon>
        <taxon>Pleurodelinae</taxon>
        <taxon>Pleurodeles</taxon>
    </lineage>
</organism>
<protein>
    <submittedName>
        <fullName evidence="2">Uncharacterized protein</fullName>
    </submittedName>
</protein>
<dbReference type="EMBL" id="JANPWB010000015">
    <property type="protein sequence ID" value="KAJ1088758.1"/>
    <property type="molecule type" value="Genomic_DNA"/>
</dbReference>
<feature type="region of interest" description="Disordered" evidence="1">
    <location>
        <begin position="61"/>
        <end position="87"/>
    </location>
</feature>
<sequence>MRTQADLQLLQEARRLDLVRDGAVQHLRPVQCAADGVAAVVLACSPPHAMTYKIKAVRGSEGGRRRAGNALVKKGGHGGHAPPEPSGRLAWLRTCRAVLRANGGGREATGTSRVGR</sequence>
<evidence type="ECO:0000313" key="2">
    <source>
        <dbReference type="EMBL" id="KAJ1088758.1"/>
    </source>
</evidence>
<reference evidence="2" key="1">
    <citation type="journal article" date="2022" name="bioRxiv">
        <title>Sequencing and chromosome-scale assembly of the giantPleurodeles waltlgenome.</title>
        <authorList>
            <person name="Brown T."/>
            <person name="Elewa A."/>
            <person name="Iarovenko S."/>
            <person name="Subramanian E."/>
            <person name="Araus A.J."/>
            <person name="Petzold A."/>
            <person name="Susuki M."/>
            <person name="Suzuki K.-i.T."/>
            <person name="Hayashi T."/>
            <person name="Toyoda A."/>
            <person name="Oliveira C."/>
            <person name="Osipova E."/>
            <person name="Leigh N.D."/>
            <person name="Simon A."/>
            <person name="Yun M.H."/>
        </authorList>
    </citation>
    <scope>NUCLEOTIDE SEQUENCE</scope>
    <source>
        <strain evidence="2">20211129_DDA</strain>
        <tissue evidence="2">Liver</tissue>
    </source>
</reference>
<gene>
    <name evidence="2" type="ORF">NDU88_001913</name>
</gene>
<proteinExistence type="predicted"/>
<evidence type="ECO:0000256" key="1">
    <source>
        <dbReference type="SAM" id="MobiDB-lite"/>
    </source>
</evidence>
<dbReference type="Proteomes" id="UP001066276">
    <property type="component" value="Chromosome 11"/>
</dbReference>
<dbReference type="AlphaFoldDB" id="A0AAV7LHD9"/>
<comment type="caution">
    <text evidence="2">The sequence shown here is derived from an EMBL/GenBank/DDBJ whole genome shotgun (WGS) entry which is preliminary data.</text>
</comment>
<name>A0AAV7LHD9_PLEWA</name>
<accession>A0AAV7LHD9</accession>
<keyword evidence="3" id="KW-1185">Reference proteome</keyword>
<evidence type="ECO:0000313" key="3">
    <source>
        <dbReference type="Proteomes" id="UP001066276"/>
    </source>
</evidence>